<accession>A0A7M7RBL6</accession>
<dbReference type="KEGG" id="spu:574562"/>
<feature type="compositionally biased region" description="Basic and acidic residues" evidence="1">
    <location>
        <begin position="124"/>
        <end position="138"/>
    </location>
</feature>
<name>A0A7M7RBL6_STRPU</name>
<dbReference type="OMA" id="PWASNTQ"/>
<dbReference type="PANTHER" id="PTHR35087">
    <property type="entry name" value="SIMILAR TO HYPOTHETICAL PROTEIN FLJ40298"/>
    <property type="match status" value="1"/>
</dbReference>
<evidence type="ECO:0000313" key="3">
    <source>
        <dbReference type="Proteomes" id="UP000007110"/>
    </source>
</evidence>
<evidence type="ECO:0000256" key="1">
    <source>
        <dbReference type="SAM" id="MobiDB-lite"/>
    </source>
</evidence>
<dbReference type="GeneID" id="574562"/>
<dbReference type="Proteomes" id="UP000007110">
    <property type="component" value="Unassembled WGS sequence"/>
</dbReference>
<dbReference type="InterPro" id="IPR031365">
    <property type="entry name" value="CMIP6"/>
</dbReference>
<dbReference type="AlphaFoldDB" id="A0A7M7RBL6"/>
<dbReference type="OrthoDB" id="9971371at2759"/>
<sequence length="298" mass="33641">MTTYMPPMQTRGRAEKAPPPGLDLTNRVFGNYDEKNTRTMYNGSHYARTFKGEKHPSQPKPRLTSATRHNNPHPEGVGFLMQDVATLHDPICDVKTKVNPNDAHWWPSRENPNTNKNPVYTKDTINRSDFKTYKDRPKGQTRHGSNPHTVPAQGPVPVTQLANPTGPRLLMERISYQHGYDSRKDNNLQQRGKLHGNFVWDAFHPTTQPDVKDTPTRPRPDRPGRGSKGMHNIMMHDLTSEPNRAVRDARFPGQHRPLKPISGKIGGPQEDRIFATDIPSAGLRHDTMPTLPPIGTNM</sequence>
<dbReference type="Pfam" id="PF15667">
    <property type="entry name" value="CMIP6"/>
    <property type="match status" value="1"/>
</dbReference>
<dbReference type="RefSeq" id="XP_779971.3">
    <property type="nucleotide sequence ID" value="XM_774878.5"/>
</dbReference>
<reference evidence="2" key="2">
    <citation type="submission" date="2021-01" db="UniProtKB">
        <authorList>
            <consortium name="EnsemblMetazoa"/>
        </authorList>
    </citation>
    <scope>IDENTIFICATION</scope>
</reference>
<feature type="region of interest" description="Disordered" evidence="1">
    <location>
        <begin position="1"/>
        <end position="23"/>
    </location>
</feature>
<feature type="region of interest" description="Disordered" evidence="1">
    <location>
        <begin position="102"/>
        <end position="165"/>
    </location>
</feature>
<organism evidence="2 3">
    <name type="scientific">Strongylocentrotus purpuratus</name>
    <name type="common">Purple sea urchin</name>
    <dbReference type="NCBI Taxonomy" id="7668"/>
    <lineage>
        <taxon>Eukaryota</taxon>
        <taxon>Metazoa</taxon>
        <taxon>Echinodermata</taxon>
        <taxon>Eleutherozoa</taxon>
        <taxon>Echinozoa</taxon>
        <taxon>Echinoidea</taxon>
        <taxon>Euechinoidea</taxon>
        <taxon>Echinacea</taxon>
        <taxon>Camarodonta</taxon>
        <taxon>Echinidea</taxon>
        <taxon>Strongylocentrotidae</taxon>
        <taxon>Strongylocentrotus</taxon>
    </lineage>
</organism>
<keyword evidence="3" id="KW-1185">Reference proteome</keyword>
<dbReference type="PANTHER" id="PTHR35087:SF1">
    <property type="entry name" value="RIKEN CDNA 4930505A04 GENE"/>
    <property type="match status" value="1"/>
</dbReference>
<reference evidence="3" key="1">
    <citation type="submission" date="2015-02" db="EMBL/GenBank/DDBJ databases">
        <title>Genome sequencing for Strongylocentrotus purpuratus.</title>
        <authorList>
            <person name="Murali S."/>
            <person name="Liu Y."/>
            <person name="Vee V."/>
            <person name="English A."/>
            <person name="Wang M."/>
            <person name="Skinner E."/>
            <person name="Han Y."/>
            <person name="Muzny D.M."/>
            <person name="Worley K.C."/>
            <person name="Gibbs R.A."/>
        </authorList>
    </citation>
    <scope>NUCLEOTIDE SEQUENCE</scope>
</reference>
<feature type="region of interest" description="Disordered" evidence="1">
    <location>
        <begin position="48"/>
        <end position="73"/>
    </location>
</feature>
<feature type="region of interest" description="Disordered" evidence="1">
    <location>
        <begin position="203"/>
        <end position="232"/>
    </location>
</feature>
<dbReference type="EnsemblMetazoa" id="XM_774878">
    <property type="protein sequence ID" value="XP_779971"/>
    <property type="gene ID" value="LOC574562"/>
</dbReference>
<feature type="compositionally biased region" description="Basic and acidic residues" evidence="1">
    <location>
        <begin position="210"/>
        <end position="224"/>
    </location>
</feature>
<evidence type="ECO:0000313" key="2">
    <source>
        <dbReference type="EnsemblMetazoa" id="XP_779971"/>
    </source>
</evidence>
<dbReference type="InParanoid" id="A0A7M7RBL6"/>
<protein>
    <submittedName>
        <fullName evidence="2">Uncharacterized protein</fullName>
    </submittedName>
</protein>
<proteinExistence type="predicted"/>